<evidence type="ECO:0000256" key="1">
    <source>
        <dbReference type="ARBA" id="ARBA00022475"/>
    </source>
</evidence>
<dbReference type="AlphaFoldDB" id="A0A508X855"/>
<evidence type="ECO:0000256" key="3">
    <source>
        <dbReference type="ARBA" id="ARBA00022989"/>
    </source>
</evidence>
<keyword evidence="2 5" id="KW-0812">Transmembrane</keyword>
<accession>A0A508X855</accession>
<evidence type="ECO:0000313" key="6">
    <source>
        <dbReference type="EMBL" id="VTZ65986.1"/>
    </source>
</evidence>
<gene>
    <name evidence="6" type="ORF">EMEDMD4_940014</name>
</gene>
<proteinExistence type="predicted"/>
<dbReference type="Proteomes" id="UP000507954">
    <property type="component" value="Unassembled WGS sequence"/>
</dbReference>
<protein>
    <recommendedName>
        <fullName evidence="7">DUF2585 family protein</fullName>
    </recommendedName>
</protein>
<sequence>MHIRNDVVSRSSRYLAISFLVICSQIIWLLSLGRNWFCTCGSLRLWAGMDPAQNSQQLFDPYSLLHFAFGCGLDLWLTAVRPHFTLARRAAYAVMSSVFWEMCENLPFVIGILGTEGTQLAYSGDSIVNSLSDAFTGLIGFAVASRISTPVTVSAMLALEVPTFTWIGDSVVAGVLRYRHRWRREMQRTPPGQLF</sequence>
<name>A0A508X855_9HYPH</name>
<feature type="transmembrane region" description="Helical" evidence="5">
    <location>
        <begin position="12"/>
        <end position="30"/>
    </location>
</feature>
<evidence type="ECO:0008006" key="7">
    <source>
        <dbReference type="Google" id="ProtNLM"/>
    </source>
</evidence>
<keyword evidence="4 5" id="KW-0472">Membrane</keyword>
<evidence type="ECO:0000256" key="4">
    <source>
        <dbReference type="ARBA" id="ARBA00023136"/>
    </source>
</evidence>
<keyword evidence="3 5" id="KW-1133">Transmembrane helix</keyword>
<evidence type="ECO:0000256" key="5">
    <source>
        <dbReference type="SAM" id="Phobius"/>
    </source>
</evidence>
<reference evidence="6" key="1">
    <citation type="submission" date="2019-06" db="EMBL/GenBank/DDBJ databases">
        <authorList>
            <person name="Le Quere A."/>
            <person name="Colella S."/>
        </authorList>
    </citation>
    <scope>NUCLEOTIDE SEQUENCE</scope>
    <source>
        <strain evidence="6">EmedicaeMD41</strain>
    </source>
</reference>
<dbReference type="InterPro" id="IPR019691">
    <property type="entry name" value="DUF2585"/>
</dbReference>
<keyword evidence="1" id="KW-1003">Cell membrane</keyword>
<evidence type="ECO:0000256" key="2">
    <source>
        <dbReference type="ARBA" id="ARBA00022692"/>
    </source>
</evidence>
<dbReference type="GO" id="GO:0005886">
    <property type="term" value="C:plasma membrane"/>
    <property type="evidence" value="ECO:0007669"/>
    <property type="project" value="InterPro"/>
</dbReference>
<dbReference type="Pfam" id="PF10755">
    <property type="entry name" value="DUF2585"/>
    <property type="match status" value="1"/>
</dbReference>
<dbReference type="EMBL" id="CABFNB010000166">
    <property type="protein sequence ID" value="VTZ65986.1"/>
    <property type="molecule type" value="Genomic_DNA"/>
</dbReference>
<dbReference type="RefSeq" id="WP_180162384.1">
    <property type="nucleotide sequence ID" value="NZ_CABFNB010000166.1"/>
</dbReference>
<organism evidence="6">
    <name type="scientific">Sinorhizobium medicae</name>
    <dbReference type="NCBI Taxonomy" id="110321"/>
    <lineage>
        <taxon>Bacteria</taxon>
        <taxon>Pseudomonadati</taxon>
        <taxon>Pseudomonadota</taxon>
        <taxon>Alphaproteobacteria</taxon>
        <taxon>Hyphomicrobiales</taxon>
        <taxon>Rhizobiaceae</taxon>
        <taxon>Sinorhizobium/Ensifer group</taxon>
        <taxon>Sinorhizobium</taxon>
    </lineage>
</organism>